<dbReference type="Proteomes" id="UP000886998">
    <property type="component" value="Unassembled WGS sequence"/>
</dbReference>
<dbReference type="AlphaFoldDB" id="A0A8X7CRU7"/>
<protein>
    <recommendedName>
        <fullName evidence="2">CUB domain-containing protein</fullName>
    </recommendedName>
</protein>
<keyword evidence="1" id="KW-1015">Disulfide bond</keyword>
<evidence type="ECO:0000313" key="4">
    <source>
        <dbReference type="Proteomes" id="UP000886998"/>
    </source>
</evidence>
<organism evidence="3 4">
    <name type="scientific">Trichonephila inaurata madagascariensis</name>
    <dbReference type="NCBI Taxonomy" id="2747483"/>
    <lineage>
        <taxon>Eukaryota</taxon>
        <taxon>Metazoa</taxon>
        <taxon>Ecdysozoa</taxon>
        <taxon>Arthropoda</taxon>
        <taxon>Chelicerata</taxon>
        <taxon>Arachnida</taxon>
        <taxon>Araneae</taxon>
        <taxon>Araneomorphae</taxon>
        <taxon>Entelegynae</taxon>
        <taxon>Araneoidea</taxon>
        <taxon>Nephilidae</taxon>
        <taxon>Trichonephila</taxon>
        <taxon>Trichonephila inaurata</taxon>
    </lineage>
</organism>
<reference evidence="3" key="1">
    <citation type="submission" date="2020-08" db="EMBL/GenBank/DDBJ databases">
        <title>Multicomponent nature underlies the extraordinary mechanical properties of spider dragline silk.</title>
        <authorList>
            <person name="Kono N."/>
            <person name="Nakamura H."/>
            <person name="Mori M."/>
            <person name="Yoshida Y."/>
            <person name="Ohtoshi R."/>
            <person name="Malay A.D."/>
            <person name="Moran D.A.P."/>
            <person name="Tomita M."/>
            <person name="Numata K."/>
            <person name="Arakawa K."/>
        </authorList>
    </citation>
    <scope>NUCLEOTIDE SEQUENCE</scope>
</reference>
<name>A0A8X7CRU7_9ARAC</name>
<accession>A0A8X7CRU7</accession>
<dbReference type="EMBL" id="BMAV01023234">
    <property type="protein sequence ID" value="GFY78843.1"/>
    <property type="molecule type" value="Genomic_DNA"/>
</dbReference>
<evidence type="ECO:0000313" key="3">
    <source>
        <dbReference type="EMBL" id="GFY78843.1"/>
    </source>
</evidence>
<comment type="caution">
    <text evidence="3">The sequence shown here is derived from an EMBL/GenBank/DDBJ whole genome shotgun (WGS) entry which is preliminary data.</text>
</comment>
<keyword evidence="4" id="KW-1185">Reference proteome</keyword>
<evidence type="ECO:0000256" key="1">
    <source>
        <dbReference type="ARBA" id="ARBA00023157"/>
    </source>
</evidence>
<dbReference type="SUPFAM" id="SSF49854">
    <property type="entry name" value="Spermadhesin, CUB domain"/>
    <property type="match status" value="1"/>
</dbReference>
<proteinExistence type="predicted"/>
<gene>
    <name evidence="3" type="ORF">TNIN_121561</name>
</gene>
<dbReference type="Gene3D" id="2.60.120.290">
    <property type="entry name" value="Spermadhesin, CUB domain"/>
    <property type="match status" value="1"/>
</dbReference>
<sequence length="195" mass="22077">HYVILNGTEGEIASPGFPNTYHDTGEYHWTVYVPSGMRISVRFLAISITTISDDYQSTCRVEGVWWGTKHGSLGGRGFRGIPKSGPLGSPGTSTLYSIRISTTWVKFPPGNLGRYHRMGLWALLGRDTVEFNREHDCEFSRLSQELSQPYKMYLHHESSTPSTRGTEYYRVGVRVAFRSLLLRPRLKFSIVGSLR</sequence>
<dbReference type="InterPro" id="IPR000859">
    <property type="entry name" value="CUB_dom"/>
</dbReference>
<dbReference type="Pfam" id="PF00431">
    <property type="entry name" value="CUB"/>
    <property type="match status" value="1"/>
</dbReference>
<evidence type="ECO:0000259" key="2">
    <source>
        <dbReference type="Pfam" id="PF00431"/>
    </source>
</evidence>
<dbReference type="InterPro" id="IPR035914">
    <property type="entry name" value="Sperma_CUB_dom_sf"/>
</dbReference>
<feature type="domain" description="CUB" evidence="2">
    <location>
        <begin position="7"/>
        <end position="50"/>
    </location>
</feature>
<feature type="non-terminal residue" evidence="3">
    <location>
        <position position="1"/>
    </location>
</feature>